<dbReference type="OrthoDB" id="74240at2759"/>
<dbReference type="CDD" id="cd20269">
    <property type="entry name" value="Complex1_LYR_LYRM9"/>
    <property type="match status" value="1"/>
</dbReference>
<proteinExistence type="inferred from homology"/>
<dbReference type="PANTHER" id="PTHR36758:SF1">
    <property type="entry name" value="OS01G0342800 PROTEIN"/>
    <property type="match status" value="1"/>
</dbReference>
<evidence type="ECO:0000313" key="3">
    <source>
        <dbReference type="EMBL" id="ELR11209.1"/>
    </source>
</evidence>
<dbReference type="VEuPathDB" id="AmoebaDB:ACA1_389300"/>
<dbReference type="Pfam" id="PF05347">
    <property type="entry name" value="Complex1_LYR"/>
    <property type="match status" value="1"/>
</dbReference>
<dbReference type="Proteomes" id="UP000011083">
    <property type="component" value="Unassembled WGS sequence"/>
</dbReference>
<accession>L8GED1</accession>
<dbReference type="OMA" id="YARTHFM"/>
<dbReference type="AlphaFoldDB" id="L8GED1"/>
<evidence type="ECO:0000259" key="2">
    <source>
        <dbReference type="Pfam" id="PF05347"/>
    </source>
</evidence>
<dbReference type="RefSeq" id="XP_004333222.1">
    <property type="nucleotide sequence ID" value="XM_004333174.1"/>
</dbReference>
<dbReference type="EMBL" id="KB008156">
    <property type="protein sequence ID" value="ELR11209.1"/>
    <property type="molecule type" value="Genomic_DNA"/>
</dbReference>
<evidence type="ECO:0000313" key="4">
    <source>
        <dbReference type="Proteomes" id="UP000011083"/>
    </source>
</evidence>
<dbReference type="GeneID" id="14911617"/>
<name>L8GED1_ACACF</name>
<organism evidence="3 4">
    <name type="scientific">Acanthamoeba castellanii (strain ATCC 30010 / Neff)</name>
    <dbReference type="NCBI Taxonomy" id="1257118"/>
    <lineage>
        <taxon>Eukaryota</taxon>
        <taxon>Amoebozoa</taxon>
        <taxon>Discosea</taxon>
        <taxon>Longamoebia</taxon>
        <taxon>Centramoebida</taxon>
        <taxon>Acanthamoebidae</taxon>
        <taxon>Acanthamoeba</taxon>
    </lineage>
</organism>
<dbReference type="InterPro" id="IPR045291">
    <property type="entry name" value="Complex1_LYR_LYRM9"/>
</dbReference>
<dbReference type="KEGG" id="acan:ACA1_389300"/>
<evidence type="ECO:0000256" key="1">
    <source>
        <dbReference type="ARBA" id="ARBA00025757"/>
    </source>
</evidence>
<feature type="domain" description="Complex 1 LYR protein" evidence="2">
    <location>
        <begin position="17"/>
        <end position="73"/>
    </location>
</feature>
<sequence length="90" mass="11112">MASMAQRLGTHSVHSVEALRLYREILRTLRRFDDRATRIYYYNYARTHFMQHQEEEDEERVQEIIERGKNDLRWLKAKYGLDDQEKEEDY</sequence>
<protein>
    <submittedName>
        <fullName evidence="3">Complex 1 protein (Lyr family) protein</fullName>
    </submittedName>
</protein>
<dbReference type="InterPro" id="IPR008011">
    <property type="entry name" value="Complex1_LYR_dom"/>
</dbReference>
<comment type="similarity">
    <text evidence="1">Belongs to the complex I LYR family. LYRM9 subfamily.</text>
</comment>
<reference evidence="3 4" key="1">
    <citation type="journal article" date="2013" name="Genome Biol.">
        <title>Genome of Acanthamoeba castellanii highlights extensive lateral gene transfer and early evolution of tyrosine kinase signaling.</title>
        <authorList>
            <person name="Clarke M."/>
            <person name="Lohan A.J."/>
            <person name="Liu B."/>
            <person name="Lagkouvardos I."/>
            <person name="Roy S."/>
            <person name="Zafar N."/>
            <person name="Bertelli C."/>
            <person name="Schilde C."/>
            <person name="Kianianmomeni A."/>
            <person name="Burglin T.R."/>
            <person name="Frech C."/>
            <person name="Turcotte B."/>
            <person name="Kopec K.O."/>
            <person name="Synnott J.M."/>
            <person name="Choo C."/>
            <person name="Paponov I."/>
            <person name="Finkler A."/>
            <person name="Soon Heng Tan C."/>
            <person name="Hutchins A.P."/>
            <person name="Weinmeier T."/>
            <person name="Rattei T."/>
            <person name="Chu J.S."/>
            <person name="Gimenez G."/>
            <person name="Irimia M."/>
            <person name="Rigden D.J."/>
            <person name="Fitzpatrick D.A."/>
            <person name="Lorenzo-Morales J."/>
            <person name="Bateman A."/>
            <person name="Chiu C.H."/>
            <person name="Tang P."/>
            <person name="Hegemann P."/>
            <person name="Fromm H."/>
            <person name="Raoult D."/>
            <person name="Greub G."/>
            <person name="Miranda-Saavedra D."/>
            <person name="Chen N."/>
            <person name="Nash P."/>
            <person name="Ginger M.L."/>
            <person name="Horn M."/>
            <person name="Schaap P."/>
            <person name="Caler L."/>
            <person name="Loftus B."/>
        </authorList>
    </citation>
    <scope>NUCLEOTIDE SEQUENCE [LARGE SCALE GENOMIC DNA]</scope>
    <source>
        <strain evidence="3 4">Neff</strain>
    </source>
</reference>
<gene>
    <name evidence="3" type="ORF">ACA1_389300</name>
</gene>
<keyword evidence="4" id="KW-1185">Reference proteome</keyword>
<dbReference type="PANTHER" id="PTHR36758">
    <property type="entry name" value="OS01G0342800 PROTEIN"/>
    <property type="match status" value="1"/>
</dbReference>